<dbReference type="STRING" id="1960309.SAMN03159343_1201"/>
<keyword evidence="3" id="KW-0804">Transcription</keyword>
<dbReference type="SUPFAM" id="SSF53822">
    <property type="entry name" value="Periplasmic binding protein-like I"/>
    <property type="match status" value="1"/>
</dbReference>
<evidence type="ECO:0000256" key="3">
    <source>
        <dbReference type="ARBA" id="ARBA00023163"/>
    </source>
</evidence>
<dbReference type="InterPro" id="IPR046335">
    <property type="entry name" value="LacI/GalR-like_sensor"/>
</dbReference>
<dbReference type="Pfam" id="PF00356">
    <property type="entry name" value="LacI"/>
    <property type="match status" value="1"/>
</dbReference>
<dbReference type="EMBL" id="FMUH01000002">
    <property type="protein sequence ID" value="SCX43271.1"/>
    <property type="molecule type" value="Genomic_DNA"/>
</dbReference>
<evidence type="ECO:0000256" key="2">
    <source>
        <dbReference type="ARBA" id="ARBA00023125"/>
    </source>
</evidence>
<evidence type="ECO:0000313" key="5">
    <source>
        <dbReference type="EMBL" id="SCX43271.1"/>
    </source>
</evidence>
<dbReference type="Gene3D" id="1.10.260.40">
    <property type="entry name" value="lambda repressor-like DNA-binding domains"/>
    <property type="match status" value="1"/>
</dbReference>
<dbReference type="PROSITE" id="PS00356">
    <property type="entry name" value="HTH_LACI_1"/>
    <property type="match status" value="1"/>
</dbReference>
<dbReference type="Proteomes" id="UP000198981">
    <property type="component" value="Unassembled WGS sequence"/>
</dbReference>
<dbReference type="InterPro" id="IPR010982">
    <property type="entry name" value="Lambda_DNA-bd_dom_sf"/>
</dbReference>
<organism evidence="5 6">
    <name type="scientific">Klenkia marina</name>
    <dbReference type="NCBI Taxonomy" id="1960309"/>
    <lineage>
        <taxon>Bacteria</taxon>
        <taxon>Bacillati</taxon>
        <taxon>Actinomycetota</taxon>
        <taxon>Actinomycetes</taxon>
        <taxon>Geodermatophilales</taxon>
        <taxon>Geodermatophilaceae</taxon>
        <taxon>Klenkia</taxon>
    </lineage>
</organism>
<dbReference type="InterPro" id="IPR000843">
    <property type="entry name" value="HTH_LacI"/>
</dbReference>
<dbReference type="Pfam" id="PF13377">
    <property type="entry name" value="Peripla_BP_3"/>
    <property type="match status" value="1"/>
</dbReference>
<evidence type="ECO:0000313" key="6">
    <source>
        <dbReference type="Proteomes" id="UP000198981"/>
    </source>
</evidence>
<keyword evidence="2" id="KW-0238">DNA-binding</keyword>
<gene>
    <name evidence="5" type="ORF">SAMN03159343_1201</name>
</gene>
<dbReference type="GO" id="GO:0000976">
    <property type="term" value="F:transcription cis-regulatory region binding"/>
    <property type="evidence" value="ECO:0007669"/>
    <property type="project" value="TreeGrafter"/>
</dbReference>
<dbReference type="InterPro" id="IPR028082">
    <property type="entry name" value="Peripla_BP_I"/>
</dbReference>
<dbReference type="Gene3D" id="3.40.50.2300">
    <property type="match status" value="2"/>
</dbReference>
<sequence>MSVDEVAPHRRGRPPTLKDVASMAGVSIATASKALNNRQHVGAATRQRVQSAADALNFSPNALAQGMVAQRSGTVGLLTSDLVGRFSMPVLRGAEDAFGSEKMSVLLADARDDHIRQQHHLRALLSRRVDGLIVVGAQPDPRPSLGQDLGVPVVYAYAPSDDPQDMSVVADDVAGGRLAVDHLIRCGRRTIAHVTGDPTYGASHDRARGAVERLAEEGLTLAGGEVMYDSWSEAWGRGATRLLLDREPALDAVFAGSDQIARGVLDALLEAGKRVPEEVAVIGFDNWEVLATGSRPPLTTIDPALENLGRVAALRLASAIEGRAGHGVESYPCRLVTRSSTAPLH</sequence>
<dbReference type="SUPFAM" id="SSF47413">
    <property type="entry name" value="lambda repressor-like DNA-binding domains"/>
    <property type="match status" value="1"/>
</dbReference>
<protein>
    <submittedName>
        <fullName evidence="5">Transcriptional regulator, LacI family</fullName>
    </submittedName>
</protein>
<keyword evidence="6" id="KW-1185">Reference proteome</keyword>
<evidence type="ECO:0000259" key="4">
    <source>
        <dbReference type="PROSITE" id="PS50932"/>
    </source>
</evidence>
<accession>A0A1G4XPX5</accession>
<dbReference type="RefSeq" id="WP_092801076.1">
    <property type="nucleotide sequence ID" value="NZ_FMUH01000002.1"/>
</dbReference>
<reference evidence="6" key="1">
    <citation type="submission" date="2016-10" db="EMBL/GenBank/DDBJ databases">
        <authorList>
            <person name="Varghese N."/>
            <person name="Submissions S."/>
        </authorList>
    </citation>
    <scope>NUCLEOTIDE SEQUENCE [LARGE SCALE GENOMIC DNA]</scope>
    <source>
        <strain evidence="6">DSM 45722</strain>
    </source>
</reference>
<dbReference type="OrthoDB" id="3467214at2"/>
<dbReference type="CDD" id="cd06288">
    <property type="entry name" value="PBP1_sucrose_transcription_regulator"/>
    <property type="match status" value="1"/>
</dbReference>
<dbReference type="PANTHER" id="PTHR30146">
    <property type="entry name" value="LACI-RELATED TRANSCRIPTIONAL REPRESSOR"/>
    <property type="match status" value="1"/>
</dbReference>
<dbReference type="CDD" id="cd01392">
    <property type="entry name" value="HTH_LacI"/>
    <property type="match status" value="1"/>
</dbReference>
<feature type="domain" description="HTH lacI-type" evidence="4">
    <location>
        <begin position="15"/>
        <end position="69"/>
    </location>
</feature>
<dbReference type="SMART" id="SM00354">
    <property type="entry name" value="HTH_LACI"/>
    <property type="match status" value="1"/>
</dbReference>
<name>A0A1G4XPX5_9ACTN</name>
<dbReference type="GO" id="GO:0003700">
    <property type="term" value="F:DNA-binding transcription factor activity"/>
    <property type="evidence" value="ECO:0007669"/>
    <property type="project" value="TreeGrafter"/>
</dbReference>
<keyword evidence="1" id="KW-0805">Transcription regulation</keyword>
<dbReference type="AlphaFoldDB" id="A0A1G4XPX5"/>
<evidence type="ECO:0000256" key="1">
    <source>
        <dbReference type="ARBA" id="ARBA00023015"/>
    </source>
</evidence>
<dbReference type="PROSITE" id="PS50932">
    <property type="entry name" value="HTH_LACI_2"/>
    <property type="match status" value="1"/>
</dbReference>
<dbReference type="PANTHER" id="PTHR30146:SF109">
    <property type="entry name" value="HTH-TYPE TRANSCRIPTIONAL REGULATOR GALS"/>
    <property type="match status" value="1"/>
</dbReference>
<proteinExistence type="predicted"/>